<keyword evidence="5" id="KW-0756">Sterol biosynthesis</keyword>
<dbReference type="GO" id="GO:0019287">
    <property type="term" value="P:isopentenyl diphosphate biosynthetic process, mevalonate pathway"/>
    <property type="evidence" value="ECO:0007669"/>
    <property type="project" value="UniProtKB-UniPathway"/>
</dbReference>
<dbReference type="SUPFAM" id="SSF55060">
    <property type="entry name" value="GHMP Kinase, C-terminal domain"/>
    <property type="match status" value="1"/>
</dbReference>
<reference evidence="7" key="1">
    <citation type="submission" date="2018-04" db="EMBL/GenBank/DDBJ databases">
        <title>Isolation and expression of enzymes related to mevalonate pathway in Dendroctonus armandi (Coleoptera: Curculionidae: Scolytinae) under different processing conditions.</title>
        <authorList>
            <person name="Sun Y."/>
            <person name="Chen H."/>
            <person name="Dai L."/>
        </authorList>
    </citation>
    <scope>NUCLEOTIDE SEQUENCE</scope>
</reference>
<dbReference type="InterPro" id="IPR036554">
    <property type="entry name" value="GHMP_kinase_C_sf"/>
</dbReference>
<evidence type="ECO:0000256" key="3">
    <source>
        <dbReference type="ARBA" id="ARBA00022777"/>
    </source>
</evidence>
<keyword evidence="2 5" id="KW-0808">Transferase</keyword>
<dbReference type="AlphaFoldDB" id="A0A481MT62"/>
<dbReference type="EC" id="2.7.1.36" evidence="5"/>
<comment type="similarity">
    <text evidence="5">Belongs to the GHMP kinase family. Mevalonate kinase subfamily.</text>
</comment>
<keyword evidence="5" id="KW-1207">Sterol metabolism</keyword>
<dbReference type="EMBL" id="MH197433">
    <property type="protein sequence ID" value="QAU32512.1"/>
    <property type="molecule type" value="mRNA"/>
</dbReference>
<feature type="domain" description="GHMP kinase C-terminal" evidence="6">
    <location>
        <begin position="341"/>
        <end position="409"/>
    </location>
</feature>
<evidence type="ECO:0000256" key="1">
    <source>
        <dbReference type="ARBA" id="ARBA00022490"/>
    </source>
</evidence>
<comment type="subcellular location">
    <subcellularLocation>
        <location evidence="5">Cytoplasm</location>
    </subcellularLocation>
</comment>
<dbReference type="GO" id="GO:0004496">
    <property type="term" value="F:mevalonate kinase activity"/>
    <property type="evidence" value="ECO:0007669"/>
    <property type="project" value="UniProtKB-EC"/>
</dbReference>
<dbReference type="Pfam" id="PF08544">
    <property type="entry name" value="GHMP_kinases_C"/>
    <property type="match status" value="1"/>
</dbReference>
<dbReference type="SUPFAM" id="SSF54211">
    <property type="entry name" value="Ribosomal protein S5 domain 2-like"/>
    <property type="match status" value="1"/>
</dbReference>
<dbReference type="InterPro" id="IPR014721">
    <property type="entry name" value="Ribsml_uS5_D2-typ_fold_subgr"/>
</dbReference>
<keyword evidence="5" id="KW-0443">Lipid metabolism</keyword>
<dbReference type="InterPro" id="IPR006205">
    <property type="entry name" value="Mev_gal_kin"/>
</dbReference>
<evidence type="ECO:0000256" key="5">
    <source>
        <dbReference type="RuleBase" id="RU363087"/>
    </source>
</evidence>
<proteinExistence type="evidence at transcript level"/>
<dbReference type="GO" id="GO:0005829">
    <property type="term" value="C:cytosol"/>
    <property type="evidence" value="ECO:0007669"/>
    <property type="project" value="TreeGrafter"/>
</dbReference>
<dbReference type="InterPro" id="IPR013750">
    <property type="entry name" value="GHMP_kinase_C_dom"/>
</dbReference>
<name>A0A481MT62_9CUCU</name>
<dbReference type="UniPathway" id="UPA00057">
    <property type="reaction ID" value="UER00098"/>
</dbReference>
<keyword evidence="5" id="KW-0067">ATP-binding</keyword>
<evidence type="ECO:0000256" key="4">
    <source>
        <dbReference type="ARBA" id="ARBA00022842"/>
    </source>
</evidence>
<keyword evidence="5" id="KW-0547">Nucleotide-binding</keyword>
<sequence length="429" mass="46658">MASLSSSQFYNYNVQGDVAFGVSAPGKIILHGEHSVVYGKLALAASLDLRTKLHLFEIDLPNKLVLKCLPLDFEYVFDLLELYQKLLDKPIATTSGPSDFNWEPPKLVNRQSLVERVEEVASKALNDKNHPPTPEVLQTVKGILYLFAGILASTSVSLSPMCITIDSEISMGAGTGSSASFSVVFAAPFVGYLKRKTIGLENVSKDSFKPFRWQQGDADIGTFTSRELDRISDWAFQCEMLFHGTPSGLDNTVCTFGNLVKYRKNHSTDHLTINTPLNILLINTNVPRQTKKMVAGVAKLKEDFPHLVEHILNAIDDLTVSASDVIEKVDKAAGDSAALGKSFDEWQTLIQINHSLLCALGVSHPNLEKINLILSKYGLSGKLTGAGGGGYAIAVIPPSYNPEEVTRVLKMHGFGVTLTKLGGPGVRVD</sequence>
<keyword evidence="5" id="KW-0752">Steroid biosynthesis</keyword>
<evidence type="ECO:0000259" key="6">
    <source>
        <dbReference type="Pfam" id="PF08544"/>
    </source>
</evidence>
<dbReference type="PANTHER" id="PTHR43290:SF2">
    <property type="entry name" value="MEVALONATE KINASE"/>
    <property type="match status" value="1"/>
</dbReference>
<protein>
    <recommendedName>
        <fullName evidence="5">Mevalonate kinase</fullName>
        <shortName evidence="5">MK</shortName>
        <ecNumber evidence="5">2.7.1.36</ecNumber>
    </recommendedName>
</protein>
<accession>A0A481MT62</accession>
<comment type="pathway">
    <text evidence="5">Isoprenoid biosynthesis; isopentenyl diphosphate biosynthesis via mevalonate pathway; isopentenyl diphosphate from (R)-mevalonate: step 1/3.</text>
</comment>
<dbReference type="NCBIfam" id="TIGR00549">
    <property type="entry name" value="mevalon_kin"/>
    <property type="match status" value="1"/>
</dbReference>
<dbReference type="GO" id="GO:0005524">
    <property type="term" value="F:ATP binding"/>
    <property type="evidence" value="ECO:0007669"/>
    <property type="project" value="UniProtKB-KW"/>
</dbReference>
<comment type="catalytic activity">
    <reaction evidence="5">
        <text>(R)-mevalonate + ATP = (R)-5-phosphomevalonate + ADP + H(+)</text>
        <dbReference type="Rhea" id="RHEA:17065"/>
        <dbReference type="ChEBI" id="CHEBI:15378"/>
        <dbReference type="ChEBI" id="CHEBI:30616"/>
        <dbReference type="ChEBI" id="CHEBI:36464"/>
        <dbReference type="ChEBI" id="CHEBI:58146"/>
        <dbReference type="ChEBI" id="CHEBI:456216"/>
        <dbReference type="EC" id="2.7.1.36"/>
    </reaction>
</comment>
<evidence type="ECO:0000256" key="2">
    <source>
        <dbReference type="ARBA" id="ARBA00022679"/>
    </source>
</evidence>
<dbReference type="PRINTS" id="PR00959">
    <property type="entry name" value="MEVGALKINASE"/>
</dbReference>
<keyword evidence="5" id="KW-0444">Lipid biosynthesis</keyword>
<dbReference type="GO" id="GO:0006695">
    <property type="term" value="P:cholesterol biosynthetic process"/>
    <property type="evidence" value="ECO:0007669"/>
    <property type="project" value="TreeGrafter"/>
</dbReference>
<dbReference type="InterPro" id="IPR020568">
    <property type="entry name" value="Ribosomal_Su5_D2-typ_SF"/>
</dbReference>
<organism evidence="7">
    <name type="scientific">Dendroctonus armandi</name>
    <dbReference type="NCBI Taxonomy" id="77159"/>
    <lineage>
        <taxon>Eukaryota</taxon>
        <taxon>Metazoa</taxon>
        <taxon>Ecdysozoa</taxon>
        <taxon>Arthropoda</taxon>
        <taxon>Hexapoda</taxon>
        <taxon>Insecta</taxon>
        <taxon>Pterygota</taxon>
        <taxon>Neoptera</taxon>
        <taxon>Endopterygota</taxon>
        <taxon>Coleoptera</taxon>
        <taxon>Polyphaga</taxon>
        <taxon>Cucujiformia</taxon>
        <taxon>Curculionidae</taxon>
        <taxon>Scolytinae</taxon>
        <taxon>Dendroctonus</taxon>
    </lineage>
</organism>
<dbReference type="Gene3D" id="3.30.70.890">
    <property type="entry name" value="GHMP kinase, C-terminal domain"/>
    <property type="match status" value="1"/>
</dbReference>
<keyword evidence="3 5" id="KW-0418">Kinase</keyword>
<evidence type="ECO:0000313" key="7">
    <source>
        <dbReference type="EMBL" id="QAU32512.1"/>
    </source>
</evidence>
<keyword evidence="4" id="KW-0460">Magnesium</keyword>
<keyword evidence="5" id="KW-0753">Steroid metabolism</keyword>
<dbReference type="PANTHER" id="PTHR43290">
    <property type="entry name" value="MEVALONATE KINASE"/>
    <property type="match status" value="1"/>
</dbReference>
<dbReference type="Gene3D" id="3.30.230.10">
    <property type="match status" value="1"/>
</dbReference>
<keyword evidence="1 5" id="KW-0963">Cytoplasm</keyword>